<sequence>MANKVTMQMIADASGYSKYAVSKTLNNQPGVKESTRQKILFVAKQLGYFKNNATHSVSVHSHHKEAFNDGFVLVVMPNHRYQNEESSYWSKVFNGIVNYLEELDIGTMIISSQNNLSKHIKSDSLLGIITVGLVSSDMLLMLSELNAPFIMVDHEDHIVKADMIFMDNFDGVYQLTSHLFGLGHKNLCFIGDITYSRSFYDRWLGFRSVLEKNHLFTNTDQCLFNMNYYEPVEEQFLTFFDKLKSNNSLPTAFVCANDEIATTIMELLINRGYDIPKDFSFTGFDNIDYHSKVSPPLTSIQVLKETIGRRAVSMLLWRLENMQFPPERVQLSTELIIRKSISSPNK</sequence>
<protein>
    <submittedName>
        <fullName evidence="6">LacI family transcriptional regulator</fullName>
    </submittedName>
</protein>
<feature type="domain" description="HTH lacI-type" evidence="5">
    <location>
        <begin position="5"/>
        <end position="59"/>
    </location>
</feature>
<dbReference type="SUPFAM" id="SSF47413">
    <property type="entry name" value="lambda repressor-like DNA-binding domains"/>
    <property type="match status" value="1"/>
</dbReference>
<dbReference type="InterPro" id="IPR000843">
    <property type="entry name" value="HTH_LacI"/>
</dbReference>
<dbReference type="EMBL" id="JAFBDR010000003">
    <property type="protein sequence ID" value="MBM7570359.1"/>
    <property type="molecule type" value="Genomic_DNA"/>
</dbReference>
<organism evidence="6 7">
    <name type="scientific">Aquibacillus albus</name>
    <dbReference type="NCBI Taxonomy" id="1168171"/>
    <lineage>
        <taxon>Bacteria</taxon>
        <taxon>Bacillati</taxon>
        <taxon>Bacillota</taxon>
        <taxon>Bacilli</taxon>
        <taxon>Bacillales</taxon>
        <taxon>Bacillaceae</taxon>
        <taxon>Aquibacillus</taxon>
    </lineage>
</organism>
<dbReference type="InterPro" id="IPR010982">
    <property type="entry name" value="Lambda_DNA-bd_dom_sf"/>
</dbReference>
<keyword evidence="3" id="KW-0238">DNA-binding</keyword>
<dbReference type="Gene3D" id="3.40.50.2300">
    <property type="match status" value="2"/>
</dbReference>
<dbReference type="PROSITE" id="PS50932">
    <property type="entry name" value="HTH_LACI_2"/>
    <property type="match status" value="1"/>
</dbReference>
<keyword evidence="4" id="KW-0804">Transcription</keyword>
<dbReference type="PANTHER" id="PTHR30146:SF148">
    <property type="entry name" value="HTH-TYPE TRANSCRIPTIONAL REPRESSOR PURR-RELATED"/>
    <property type="match status" value="1"/>
</dbReference>
<name>A0ABS2MWX7_9BACI</name>
<dbReference type="Pfam" id="PF13377">
    <property type="entry name" value="Peripla_BP_3"/>
    <property type="match status" value="1"/>
</dbReference>
<dbReference type="Gene3D" id="1.10.260.40">
    <property type="entry name" value="lambda repressor-like DNA-binding domains"/>
    <property type="match status" value="1"/>
</dbReference>
<dbReference type="InterPro" id="IPR046335">
    <property type="entry name" value="LacI/GalR-like_sensor"/>
</dbReference>
<dbReference type="PANTHER" id="PTHR30146">
    <property type="entry name" value="LACI-RELATED TRANSCRIPTIONAL REPRESSOR"/>
    <property type="match status" value="1"/>
</dbReference>
<dbReference type="Proteomes" id="UP001296943">
    <property type="component" value="Unassembled WGS sequence"/>
</dbReference>
<evidence type="ECO:0000259" key="5">
    <source>
        <dbReference type="PROSITE" id="PS50932"/>
    </source>
</evidence>
<dbReference type="Pfam" id="PF00356">
    <property type="entry name" value="LacI"/>
    <property type="match status" value="1"/>
</dbReference>
<accession>A0ABS2MWX7</accession>
<dbReference type="SUPFAM" id="SSF53822">
    <property type="entry name" value="Periplasmic binding protein-like I"/>
    <property type="match status" value="1"/>
</dbReference>
<evidence type="ECO:0000256" key="3">
    <source>
        <dbReference type="ARBA" id="ARBA00023125"/>
    </source>
</evidence>
<evidence type="ECO:0000256" key="4">
    <source>
        <dbReference type="ARBA" id="ARBA00023163"/>
    </source>
</evidence>
<dbReference type="CDD" id="cd19974">
    <property type="entry name" value="PBP1_LacI-like"/>
    <property type="match status" value="1"/>
</dbReference>
<evidence type="ECO:0000313" key="7">
    <source>
        <dbReference type="Proteomes" id="UP001296943"/>
    </source>
</evidence>
<dbReference type="RefSeq" id="WP_204497777.1">
    <property type="nucleotide sequence ID" value="NZ_JAFBDR010000003.1"/>
</dbReference>
<keyword evidence="1" id="KW-0678">Repressor</keyword>
<keyword evidence="2" id="KW-0805">Transcription regulation</keyword>
<dbReference type="InterPro" id="IPR028082">
    <property type="entry name" value="Peripla_BP_I"/>
</dbReference>
<keyword evidence="7" id="KW-1185">Reference proteome</keyword>
<evidence type="ECO:0000256" key="2">
    <source>
        <dbReference type="ARBA" id="ARBA00023015"/>
    </source>
</evidence>
<proteinExistence type="predicted"/>
<dbReference type="SMART" id="SM00354">
    <property type="entry name" value="HTH_LACI"/>
    <property type="match status" value="1"/>
</dbReference>
<evidence type="ECO:0000313" key="6">
    <source>
        <dbReference type="EMBL" id="MBM7570359.1"/>
    </source>
</evidence>
<dbReference type="CDD" id="cd01392">
    <property type="entry name" value="HTH_LacI"/>
    <property type="match status" value="1"/>
</dbReference>
<gene>
    <name evidence="6" type="ORF">JOC48_000837</name>
</gene>
<evidence type="ECO:0000256" key="1">
    <source>
        <dbReference type="ARBA" id="ARBA00022491"/>
    </source>
</evidence>
<reference evidence="6 7" key="1">
    <citation type="submission" date="2021-01" db="EMBL/GenBank/DDBJ databases">
        <title>Genomic Encyclopedia of Type Strains, Phase IV (KMG-IV): sequencing the most valuable type-strain genomes for metagenomic binning, comparative biology and taxonomic classification.</title>
        <authorList>
            <person name="Goeker M."/>
        </authorList>
    </citation>
    <scope>NUCLEOTIDE SEQUENCE [LARGE SCALE GENOMIC DNA]</scope>
    <source>
        <strain evidence="6 7">DSM 23711</strain>
    </source>
</reference>
<comment type="caution">
    <text evidence="6">The sequence shown here is derived from an EMBL/GenBank/DDBJ whole genome shotgun (WGS) entry which is preliminary data.</text>
</comment>